<dbReference type="GO" id="GO:0009253">
    <property type="term" value="P:peptidoglycan catabolic process"/>
    <property type="evidence" value="ECO:0007669"/>
    <property type="project" value="InterPro"/>
</dbReference>
<dbReference type="PANTHER" id="PTHR30404">
    <property type="entry name" value="N-ACETYLMURAMOYL-L-ALANINE AMIDASE"/>
    <property type="match status" value="1"/>
</dbReference>
<dbReference type="SMART" id="SM00646">
    <property type="entry name" value="Ami_3"/>
    <property type="match status" value="1"/>
</dbReference>
<dbReference type="GO" id="GO:0008745">
    <property type="term" value="F:N-acetylmuramoyl-L-alanine amidase activity"/>
    <property type="evidence" value="ECO:0007669"/>
    <property type="project" value="InterPro"/>
</dbReference>
<sequence length="448" mass="49078">MGRIFISAGHGGLESGKRDPGAIAGGTTEAQQMILLRDQIVPDLRSRGYEVLSVPDDLSLRQSIDWINARDRQGDVAIEIHADSFSNPSARGASAFYIAGNSTRKKHAEMILLALLRRLPQLPSRGAKADTDTGVGSLGFCRQVAVPSLLLEVGFLSNPDDRSLLLNRRKDIAQGIADGLEAWVREVSGLGPVETTYPIINIRLNNQSYDEQGILVNGNSYIPIDLVDRLGIDLTQDENVRLLQYRGIVYVKAVDLRNKNVSIGWDNPARAVVLRSITNVCPGVFDRIMGHGNTSEVQLQVFLKNNHENALNAFPNLPKLYRQEAALEGVNYDIAFCQMCLDTSFLRFGSSIKSSQNNFANLGTIGGGAEGASFPSSQIGVRAHIQHLKAYASLEPLVQEVVDPRFRFVTRGIAPLVGQLSGRWSSDPQYGEKILAILRRLYESASLL</sequence>
<name>A0A8J7E0N8_9CYAN</name>
<evidence type="ECO:0000313" key="3">
    <source>
        <dbReference type="EMBL" id="MBE9117149.1"/>
    </source>
</evidence>
<reference evidence="3" key="1">
    <citation type="submission" date="2020-10" db="EMBL/GenBank/DDBJ databases">
        <authorList>
            <person name="Castelo-Branco R."/>
            <person name="Eusebio N."/>
            <person name="Adriana R."/>
            <person name="Vieira A."/>
            <person name="Brugerolle De Fraissinette N."/>
            <person name="Rezende De Castro R."/>
            <person name="Schneider M.P."/>
            <person name="Vasconcelos V."/>
            <person name="Leao P.N."/>
        </authorList>
    </citation>
    <scope>NUCLEOTIDE SEQUENCE</scope>
    <source>
        <strain evidence="3">LEGE 07157</strain>
    </source>
</reference>
<keyword evidence="1" id="KW-0378">Hydrolase</keyword>
<accession>A0A8J7E0N8</accession>
<dbReference type="PANTHER" id="PTHR30404:SF0">
    <property type="entry name" value="N-ACETYLMURAMOYL-L-ALANINE AMIDASE AMIC"/>
    <property type="match status" value="1"/>
</dbReference>
<dbReference type="InterPro" id="IPR002508">
    <property type="entry name" value="MurNAc-LAA_cat"/>
</dbReference>
<feature type="domain" description="MurNAc-LAA" evidence="2">
    <location>
        <begin position="68"/>
        <end position="181"/>
    </location>
</feature>
<dbReference type="Pfam" id="PF01832">
    <property type="entry name" value="Glucosaminidase"/>
    <property type="match status" value="1"/>
</dbReference>
<dbReference type="CDD" id="cd02696">
    <property type="entry name" value="MurNAc-LAA"/>
    <property type="match status" value="1"/>
</dbReference>
<proteinExistence type="predicted"/>
<dbReference type="InterPro" id="IPR050695">
    <property type="entry name" value="N-acetylmuramoyl_amidase_3"/>
</dbReference>
<comment type="caution">
    <text evidence="3">The sequence shown here is derived from an EMBL/GenBank/DDBJ whole genome shotgun (WGS) entry which is preliminary data.</text>
</comment>
<dbReference type="AlphaFoldDB" id="A0A8J7E0N8"/>
<dbReference type="Proteomes" id="UP000654482">
    <property type="component" value="Unassembled WGS sequence"/>
</dbReference>
<dbReference type="InterPro" id="IPR002901">
    <property type="entry name" value="MGlyc_endo_b_GlcNAc-like_dom"/>
</dbReference>
<dbReference type="GO" id="GO:0004040">
    <property type="term" value="F:amidase activity"/>
    <property type="evidence" value="ECO:0007669"/>
    <property type="project" value="InterPro"/>
</dbReference>
<evidence type="ECO:0000313" key="4">
    <source>
        <dbReference type="Proteomes" id="UP000654482"/>
    </source>
</evidence>
<evidence type="ECO:0000256" key="1">
    <source>
        <dbReference type="ARBA" id="ARBA00022801"/>
    </source>
</evidence>
<dbReference type="SUPFAM" id="SSF53187">
    <property type="entry name" value="Zn-dependent exopeptidases"/>
    <property type="match status" value="1"/>
</dbReference>
<gene>
    <name evidence="3" type="ORF">IQ249_14710</name>
</gene>
<dbReference type="RefSeq" id="WP_194030241.1">
    <property type="nucleotide sequence ID" value="NZ_JADEWZ010000021.1"/>
</dbReference>
<organism evidence="3 4">
    <name type="scientific">Lusitaniella coriacea LEGE 07157</name>
    <dbReference type="NCBI Taxonomy" id="945747"/>
    <lineage>
        <taxon>Bacteria</taxon>
        <taxon>Bacillati</taxon>
        <taxon>Cyanobacteriota</taxon>
        <taxon>Cyanophyceae</taxon>
        <taxon>Spirulinales</taxon>
        <taxon>Lusitaniellaceae</taxon>
        <taxon>Lusitaniella</taxon>
    </lineage>
</organism>
<dbReference type="Pfam" id="PF01520">
    <property type="entry name" value="Amidase_3"/>
    <property type="match status" value="1"/>
</dbReference>
<dbReference type="EMBL" id="JADEWZ010000021">
    <property type="protein sequence ID" value="MBE9117149.1"/>
    <property type="molecule type" value="Genomic_DNA"/>
</dbReference>
<dbReference type="Gene3D" id="3.40.630.40">
    <property type="entry name" value="Zn-dependent exopeptidases"/>
    <property type="match status" value="1"/>
</dbReference>
<evidence type="ECO:0000259" key="2">
    <source>
        <dbReference type="SMART" id="SM00646"/>
    </source>
</evidence>
<protein>
    <submittedName>
        <fullName evidence="3">N-acetylmuramoyl-L-alanine amidase</fullName>
    </submittedName>
</protein>
<dbReference type="GO" id="GO:0030288">
    <property type="term" value="C:outer membrane-bounded periplasmic space"/>
    <property type="evidence" value="ECO:0007669"/>
    <property type="project" value="TreeGrafter"/>
</dbReference>
<keyword evidence="4" id="KW-1185">Reference proteome</keyword>